<evidence type="ECO:0000313" key="2">
    <source>
        <dbReference type="EMBL" id="KAF9663701.1"/>
    </source>
</evidence>
<evidence type="ECO:0000256" key="1">
    <source>
        <dbReference type="SAM" id="MobiDB-lite"/>
    </source>
</evidence>
<evidence type="ECO:0000313" key="3">
    <source>
        <dbReference type="Proteomes" id="UP000657918"/>
    </source>
</evidence>
<dbReference type="EMBL" id="JADGMS010000017">
    <property type="protein sequence ID" value="KAF9663701.1"/>
    <property type="molecule type" value="Genomic_DNA"/>
</dbReference>
<keyword evidence="3" id="KW-1185">Reference proteome</keyword>
<dbReference type="AlphaFoldDB" id="A0A835J6G3"/>
<reference evidence="2 3" key="1">
    <citation type="submission" date="2020-10" db="EMBL/GenBank/DDBJ databases">
        <title>Plant Genome Project.</title>
        <authorList>
            <person name="Zhang R.-G."/>
        </authorList>
    </citation>
    <scope>NUCLEOTIDE SEQUENCE [LARGE SCALE GENOMIC DNA]</scope>
    <source>
        <strain evidence="2">FAFU-HL-1</strain>
        <tissue evidence="2">Leaf</tissue>
    </source>
</reference>
<gene>
    <name evidence="2" type="ORF">SADUNF_Sadunf17G0079400</name>
</gene>
<dbReference type="Proteomes" id="UP000657918">
    <property type="component" value="Unassembled WGS sequence"/>
</dbReference>
<name>A0A835J6G3_9ROSI</name>
<sequence length="182" mass="20158">MATERESVEKKRSLEVAGKGDEKYQDVGSLYCDDICESIAKKEISSAALVLDESMDSFQSPEYFSFQQELSETDSKGSSMIRESNAEFFSKGTPLSTARLEAQSASEMLAATENGSSVNQVQQYNEHIQSSEYFSFQQELPETDSKGSSMIRESNAEFFSKRNPFSTARLEAHSASEMLGAT</sequence>
<comment type="caution">
    <text evidence="2">The sequence shown here is derived from an EMBL/GenBank/DDBJ whole genome shotgun (WGS) entry which is preliminary data.</text>
</comment>
<accession>A0A835J6G3</accession>
<dbReference type="OrthoDB" id="444265at2759"/>
<organism evidence="2 3">
    <name type="scientific">Salix dunnii</name>
    <dbReference type="NCBI Taxonomy" id="1413687"/>
    <lineage>
        <taxon>Eukaryota</taxon>
        <taxon>Viridiplantae</taxon>
        <taxon>Streptophyta</taxon>
        <taxon>Embryophyta</taxon>
        <taxon>Tracheophyta</taxon>
        <taxon>Spermatophyta</taxon>
        <taxon>Magnoliopsida</taxon>
        <taxon>eudicotyledons</taxon>
        <taxon>Gunneridae</taxon>
        <taxon>Pentapetalae</taxon>
        <taxon>rosids</taxon>
        <taxon>fabids</taxon>
        <taxon>Malpighiales</taxon>
        <taxon>Salicaceae</taxon>
        <taxon>Saliceae</taxon>
        <taxon>Salix</taxon>
    </lineage>
</organism>
<protein>
    <submittedName>
        <fullName evidence="2">Uncharacterized protein</fullName>
    </submittedName>
</protein>
<feature type="compositionally biased region" description="Polar residues" evidence="1">
    <location>
        <begin position="135"/>
        <end position="152"/>
    </location>
</feature>
<feature type="region of interest" description="Disordered" evidence="1">
    <location>
        <begin position="135"/>
        <end position="156"/>
    </location>
</feature>
<proteinExistence type="predicted"/>